<reference evidence="3 4" key="1">
    <citation type="journal article" date="2013" name="Curr. Biol.">
        <title>The Genome of the Foraminiferan Reticulomyxa filosa.</title>
        <authorList>
            <person name="Glockner G."/>
            <person name="Hulsmann N."/>
            <person name="Schleicher M."/>
            <person name="Noegel A.A."/>
            <person name="Eichinger L."/>
            <person name="Gallinger C."/>
            <person name="Pawlowski J."/>
            <person name="Sierra R."/>
            <person name="Euteneuer U."/>
            <person name="Pillet L."/>
            <person name="Moustafa A."/>
            <person name="Platzer M."/>
            <person name="Groth M."/>
            <person name="Szafranski K."/>
            <person name="Schliwa M."/>
        </authorList>
    </citation>
    <scope>NUCLEOTIDE SEQUENCE [LARGE SCALE GENOMIC DNA]</scope>
</reference>
<organism evidence="3 4">
    <name type="scientific">Reticulomyxa filosa</name>
    <dbReference type="NCBI Taxonomy" id="46433"/>
    <lineage>
        <taxon>Eukaryota</taxon>
        <taxon>Sar</taxon>
        <taxon>Rhizaria</taxon>
        <taxon>Retaria</taxon>
        <taxon>Foraminifera</taxon>
        <taxon>Monothalamids</taxon>
        <taxon>Reticulomyxidae</taxon>
        <taxon>Reticulomyxa</taxon>
    </lineage>
</organism>
<proteinExistence type="predicted"/>
<feature type="compositionally biased region" description="Polar residues" evidence="2">
    <location>
        <begin position="541"/>
        <end position="555"/>
    </location>
</feature>
<gene>
    <name evidence="3" type="ORF">RFI_17531</name>
</gene>
<keyword evidence="4" id="KW-1185">Reference proteome</keyword>
<evidence type="ECO:0000256" key="1">
    <source>
        <dbReference type="SAM" id="Coils"/>
    </source>
</evidence>
<feature type="compositionally biased region" description="Polar residues" evidence="2">
    <location>
        <begin position="581"/>
        <end position="601"/>
    </location>
</feature>
<evidence type="ECO:0000313" key="4">
    <source>
        <dbReference type="Proteomes" id="UP000023152"/>
    </source>
</evidence>
<comment type="caution">
    <text evidence="3">The sequence shown here is derived from an EMBL/GenBank/DDBJ whole genome shotgun (WGS) entry which is preliminary data.</text>
</comment>
<feature type="region of interest" description="Disordered" evidence="2">
    <location>
        <begin position="534"/>
        <end position="601"/>
    </location>
</feature>
<keyword evidence="1" id="KW-0175">Coiled coil</keyword>
<feature type="coiled-coil region" evidence="1">
    <location>
        <begin position="181"/>
        <end position="208"/>
    </location>
</feature>
<dbReference type="AlphaFoldDB" id="X6N1T3"/>
<sequence length="715" mass="81821">MLTSALNRHLQEYIAMEKKNAQLALDHTKTETFAKFNEENELRGFLDTKSHKVMRKLPSTENLLSAIRQGFLKAVKLCDEHEIVGVVRDGSHKLYEFGIIVTTELTASLNSLKDDLVFDPSVPPTLQHILEHVTKVLRLKSDATQSGDDTMTLDWEEDDFEASMGPQKRRSITAITTQDIVVDRRSKREQADEKMDLLKNECDERECEKRIPNRSEKWAFTTNCVWTSYENIRKLTQEKKVPMRKKTEELRDRLLEYLIYLTIPVSNKRLRREVNFVQLFELFRVVRTTTSECISQIMISLIVQIVLPKYDSVVWNAPSWKDLNTIELITDIVDREWGSIVMTLLFYLPSEDYLLCVKRCIYLFAEFITNYFFKMIPTSMDPQLATLAHTNVQMIKGRMVAHLNNVSSSLGDSLVLVVKLAFLPLECLLDLLKSAHNNTTTKKTESSYLSGLFRHDGAANSAKVRSCLDLLLSHTHMHIIDSLNHNQAPVLALHSTQAPAQVLAKKNPSEISGTNSRGNWKNWLGIKGQGAGASASSQKALSNDQVAKEMSTSMSETDDEKPVSEKQMKRKSIAVTGDVTPESQATLPTLSNTLSGSTDTSTVKKTQKTDFERKLVEFYRKDFLMDFQEILYQLTEEEQIVSHSVLRQETEIRQTKSMYFGYFDISHFKRISESEKIMQKFRILQRITALRGLTDEESKRVLKLCTETEIEEIAE</sequence>
<dbReference type="Proteomes" id="UP000023152">
    <property type="component" value="Unassembled WGS sequence"/>
</dbReference>
<protein>
    <submittedName>
        <fullName evidence="3">Uncharacterized protein</fullName>
    </submittedName>
</protein>
<accession>X6N1T3</accession>
<evidence type="ECO:0000313" key="3">
    <source>
        <dbReference type="EMBL" id="ETO19699.1"/>
    </source>
</evidence>
<name>X6N1T3_RETFI</name>
<evidence type="ECO:0000256" key="2">
    <source>
        <dbReference type="SAM" id="MobiDB-lite"/>
    </source>
</evidence>
<dbReference type="EMBL" id="ASPP01013379">
    <property type="protein sequence ID" value="ETO19699.1"/>
    <property type="molecule type" value="Genomic_DNA"/>
</dbReference>